<feature type="compositionally biased region" description="Low complexity" evidence="1">
    <location>
        <begin position="223"/>
        <end position="263"/>
    </location>
</feature>
<dbReference type="Gene3D" id="3.30.70.1070">
    <property type="entry name" value="Sporulation related repeat"/>
    <property type="match status" value="1"/>
</dbReference>
<dbReference type="SMART" id="SM00671">
    <property type="entry name" value="SEL1"/>
    <property type="match status" value="2"/>
</dbReference>
<feature type="domain" description="SPOR" evidence="3">
    <location>
        <begin position="322"/>
        <end position="400"/>
    </location>
</feature>
<dbReference type="AlphaFoldDB" id="A0A418NVN9"/>
<organism evidence="4 5">
    <name type="scientific">Aurantiacibacter zhengii</name>
    <dbReference type="NCBI Taxonomy" id="2307003"/>
    <lineage>
        <taxon>Bacteria</taxon>
        <taxon>Pseudomonadati</taxon>
        <taxon>Pseudomonadota</taxon>
        <taxon>Alphaproteobacteria</taxon>
        <taxon>Sphingomonadales</taxon>
        <taxon>Erythrobacteraceae</taxon>
        <taxon>Aurantiacibacter</taxon>
    </lineage>
</organism>
<dbReference type="Pfam" id="PF08238">
    <property type="entry name" value="Sel1"/>
    <property type="match status" value="2"/>
</dbReference>
<evidence type="ECO:0000313" key="4">
    <source>
        <dbReference type="EMBL" id="RIV88093.1"/>
    </source>
</evidence>
<dbReference type="PANTHER" id="PTHR45011:SF1">
    <property type="entry name" value="DAP3-BINDING CELL DEATH ENHANCER 1"/>
    <property type="match status" value="1"/>
</dbReference>
<gene>
    <name evidence="4" type="ORF">D2V07_06530</name>
</gene>
<feature type="compositionally biased region" description="Low complexity" evidence="1">
    <location>
        <begin position="302"/>
        <end position="324"/>
    </location>
</feature>
<dbReference type="InterPro" id="IPR036680">
    <property type="entry name" value="SPOR-like_sf"/>
</dbReference>
<accession>A0A418NVN9</accession>
<evidence type="ECO:0000313" key="5">
    <source>
        <dbReference type="Proteomes" id="UP000286576"/>
    </source>
</evidence>
<dbReference type="InterPro" id="IPR007730">
    <property type="entry name" value="SPOR-like_dom"/>
</dbReference>
<dbReference type="RefSeq" id="WP_119586137.1">
    <property type="nucleotide sequence ID" value="NZ_CAWODQ010000012.1"/>
</dbReference>
<dbReference type="InterPro" id="IPR006597">
    <property type="entry name" value="Sel1-like"/>
</dbReference>
<comment type="caution">
    <text evidence="4">The sequence shown here is derived from an EMBL/GenBank/DDBJ whole genome shotgun (WGS) entry which is preliminary data.</text>
</comment>
<dbReference type="GO" id="GO:0042834">
    <property type="term" value="F:peptidoglycan binding"/>
    <property type="evidence" value="ECO:0007669"/>
    <property type="project" value="InterPro"/>
</dbReference>
<dbReference type="OrthoDB" id="112232at2"/>
<evidence type="ECO:0000256" key="1">
    <source>
        <dbReference type="SAM" id="MobiDB-lite"/>
    </source>
</evidence>
<dbReference type="Pfam" id="PF05036">
    <property type="entry name" value="SPOR"/>
    <property type="match status" value="1"/>
</dbReference>
<feature type="region of interest" description="Disordered" evidence="1">
    <location>
        <begin position="209"/>
        <end position="324"/>
    </location>
</feature>
<keyword evidence="5" id="KW-1185">Reference proteome</keyword>
<feature type="signal peptide" evidence="2">
    <location>
        <begin position="1"/>
        <end position="25"/>
    </location>
</feature>
<feature type="chain" id="PRO_5019336913" evidence="2">
    <location>
        <begin position="26"/>
        <end position="400"/>
    </location>
</feature>
<name>A0A418NVN9_9SPHN</name>
<sequence length="400" mass="41490">MADNTRTVWTKAAGALGALAALALAAPLGATVRDGVDAWSRGDYAAAVAEWQGPAEAGDPDAMFNMGQAYRLGRGVPTDMERAEELYRQAALAGHLQAADTYGLMLFQGGRREEALPYVQAAATRGDPRAQYLIGIAHFNGDMVERDWERAYALLTLANGAGLPQAGPAIEQMDAFIPLEQRQSGAALARRLETEAEQARSVQLAAADLSAPASVPGQDPIQTTTPPAARPSAPETAPETAAVSRVPRPIPSVSVSPSVAAARDAVEQARQATGMEDPAQAGASYARSTPAPAPRPSPPPQRAAVAAAPPATAAAPAPRPAAARSGPWRVQLGAFGVAGNAERLWSRVSGRAELAGRQRLFLDRGRVTVVQAGGFASQAEAQSACSSLQRAGIDCLVTRN</sequence>
<dbReference type="Gene3D" id="1.25.40.10">
    <property type="entry name" value="Tetratricopeptide repeat domain"/>
    <property type="match status" value="1"/>
</dbReference>
<dbReference type="EMBL" id="QXFL01000002">
    <property type="protein sequence ID" value="RIV88093.1"/>
    <property type="molecule type" value="Genomic_DNA"/>
</dbReference>
<feature type="compositionally biased region" description="Pro residues" evidence="1">
    <location>
        <begin position="291"/>
        <end position="301"/>
    </location>
</feature>
<proteinExistence type="predicted"/>
<dbReference type="Proteomes" id="UP000286576">
    <property type="component" value="Unassembled WGS sequence"/>
</dbReference>
<evidence type="ECO:0000256" key="2">
    <source>
        <dbReference type="SAM" id="SignalP"/>
    </source>
</evidence>
<dbReference type="InterPro" id="IPR052748">
    <property type="entry name" value="ISR_Activator"/>
</dbReference>
<dbReference type="SUPFAM" id="SSF81901">
    <property type="entry name" value="HCP-like"/>
    <property type="match status" value="1"/>
</dbReference>
<dbReference type="SUPFAM" id="SSF110997">
    <property type="entry name" value="Sporulation related repeat"/>
    <property type="match status" value="1"/>
</dbReference>
<evidence type="ECO:0000259" key="3">
    <source>
        <dbReference type="PROSITE" id="PS51724"/>
    </source>
</evidence>
<reference evidence="4 5" key="1">
    <citation type="submission" date="2018-08" db="EMBL/GenBank/DDBJ databases">
        <title>Erythrobacter zhengii sp.nov., a bacterium isolated from deep-sea sediment.</title>
        <authorList>
            <person name="Fang C."/>
            <person name="Wu Y.-H."/>
            <person name="Sun C."/>
            <person name="Wang H."/>
            <person name="Cheng H."/>
            <person name="Meng F.-X."/>
            <person name="Wang C.-S."/>
            <person name="Xu X.-W."/>
        </authorList>
    </citation>
    <scope>NUCLEOTIDE SEQUENCE [LARGE SCALE GENOMIC DNA]</scope>
    <source>
        <strain evidence="4 5">V18</strain>
    </source>
</reference>
<keyword evidence="2" id="KW-0732">Signal</keyword>
<protein>
    <submittedName>
        <fullName evidence="4">Sporulation protein</fullName>
    </submittedName>
</protein>
<dbReference type="PROSITE" id="PS51724">
    <property type="entry name" value="SPOR"/>
    <property type="match status" value="1"/>
</dbReference>
<dbReference type="PANTHER" id="PTHR45011">
    <property type="entry name" value="DAP3-BINDING CELL DEATH ENHANCER 1"/>
    <property type="match status" value="1"/>
</dbReference>
<dbReference type="InterPro" id="IPR011990">
    <property type="entry name" value="TPR-like_helical_dom_sf"/>
</dbReference>